<dbReference type="EMBL" id="JAPFFF010000034">
    <property type="protein sequence ID" value="KAK8843816.1"/>
    <property type="molecule type" value="Genomic_DNA"/>
</dbReference>
<proteinExistence type="predicted"/>
<organism evidence="1 2">
    <name type="scientific">Tritrichomonas musculus</name>
    <dbReference type="NCBI Taxonomy" id="1915356"/>
    <lineage>
        <taxon>Eukaryota</taxon>
        <taxon>Metamonada</taxon>
        <taxon>Parabasalia</taxon>
        <taxon>Tritrichomonadida</taxon>
        <taxon>Tritrichomonadidae</taxon>
        <taxon>Tritrichomonas</taxon>
    </lineage>
</organism>
<evidence type="ECO:0000313" key="1">
    <source>
        <dbReference type="EMBL" id="KAK8843816.1"/>
    </source>
</evidence>
<reference evidence="1 2" key="1">
    <citation type="submission" date="2024-04" db="EMBL/GenBank/DDBJ databases">
        <title>Tritrichomonas musculus Genome.</title>
        <authorList>
            <person name="Alves-Ferreira E."/>
            <person name="Grigg M."/>
            <person name="Lorenzi H."/>
            <person name="Galac M."/>
        </authorList>
    </citation>
    <scope>NUCLEOTIDE SEQUENCE [LARGE SCALE GENOMIC DNA]</scope>
    <source>
        <strain evidence="1 2">EAF2021</strain>
    </source>
</reference>
<evidence type="ECO:0000313" key="2">
    <source>
        <dbReference type="Proteomes" id="UP001470230"/>
    </source>
</evidence>
<keyword evidence="2" id="KW-1185">Reference proteome</keyword>
<gene>
    <name evidence="1" type="ORF">M9Y10_024890</name>
</gene>
<name>A0ABR2HBI3_9EUKA</name>
<protein>
    <submittedName>
        <fullName evidence="1">Uncharacterized protein</fullName>
    </submittedName>
</protein>
<comment type="caution">
    <text evidence="1">The sequence shown here is derived from an EMBL/GenBank/DDBJ whole genome shotgun (WGS) entry which is preliminary data.</text>
</comment>
<dbReference type="Proteomes" id="UP001470230">
    <property type="component" value="Unassembled WGS sequence"/>
</dbReference>
<sequence length="152" mass="17381">MVLNKVAINISKDTENTILEFGECSNLNNSFTGSFFSTSGEKLPVKKRSNKTKNSIFSYESSDMYRIIIQSFSSGVTLRELTSIAVIICKIVPKISEPSRMEKRCFNLLIEWFASNWELISPVLPFIHLCDENKKVINGERELIEMHTHSKK</sequence>
<accession>A0ABR2HBI3</accession>